<keyword evidence="1" id="KW-0547">Nucleotide-binding</keyword>
<dbReference type="GO" id="GO:0003924">
    <property type="term" value="F:GTPase activity"/>
    <property type="evidence" value="ECO:0007669"/>
    <property type="project" value="InterPro"/>
</dbReference>
<dbReference type="SMART" id="SM00173">
    <property type="entry name" value="RAS"/>
    <property type="match status" value="1"/>
</dbReference>
<dbReference type="PROSITE" id="PS51419">
    <property type="entry name" value="RAB"/>
    <property type="match status" value="1"/>
</dbReference>
<feature type="compositionally biased region" description="Polar residues" evidence="3">
    <location>
        <begin position="189"/>
        <end position="198"/>
    </location>
</feature>
<dbReference type="PROSITE" id="PS51421">
    <property type="entry name" value="RAS"/>
    <property type="match status" value="1"/>
</dbReference>
<dbReference type="PANTHER" id="PTHR47977">
    <property type="entry name" value="RAS-RELATED PROTEIN RAB"/>
    <property type="match status" value="1"/>
</dbReference>
<dbReference type="PROSITE" id="PS51417">
    <property type="entry name" value="ARF"/>
    <property type="match status" value="1"/>
</dbReference>
<dbReference type="InterPro" id="IPR001806">
    <property type="entry name" value="Small_GTPase"/>
</dbReference>
<dbReference type="CDD" id="cd00154">
    <property type="entry name" value="Rab"/>
    <property type="match status" value="1"/>
</dbReference>
<evidence type="ECO:0000256" key="3">
    <source>
        <dbReference type="SAM" id="MobiDB-lite"/>
    </source>
</evidence>
<dbReference type="OrthoDB" id="8830751at2759"/>
<dbReference type="Proteomes" id="UP000051952">
    <property type="component" value="Unassembled WGS sequence"/>
</dbReference>
<sequence length="240" mass="26978">MSNLTSFDKQRMVRFILLGSSGVGKTSILHRFCDGKFIGSTQSTIGVDFKWRDVDVDGEIYRLHVWDTAGQEQFKVIARNYYRQADGALLVYDCTDPHTLEDLQSFIDDARELCPLGVVFVLLGNKVDLASSMKGQVVPRETGESFARRRGIPLFFETSAANGACIDEAFEVLCRHVLNNRRASNDLETISHLSSPARPNNDRRRTGEFRRTGPNATKGPVKLSDKNRTTQQDEKKPCCK</sequence>
<evidence type="ECO:0000256" key="1">
    <source>
        <dbReference type="ARBA" id="ARBA00022741"/>
    </source>
</evidence>
<keyword evidence="2" id="KW-0342">GTP-binding</keyword>
<feature type="compositionally biased region" description="Basic and acidic residues" evidence="3">
    <location>
        <begin position="223"/>
        <end position="240"/>
    </location>
</feature>
<evidence type="ECO:0000313" key="4">
    <source>
        <dbReference type="EMBL" id="CUI14402.1"/>
    </source>
</evidence>
<accession>A0A0S4KLN8</accession>
<dbReference type="AlphaFoldDB" id="A0A0S4KLN8"/>
<dbReference type="InterPro" id="IPR005225">
    <property type="entry name" value="Small_GTP-bd"/>
</dbReference>
<dbReference type="Gene3D" id="3.40.50.300">
    <property type="entry name" value="P-loop containing nucleotide triphosphate hydrolases"/>
    <property type="match status" value="1"/>
</dbReference>
<organism evidence="4 5">
    <name type="scientific">Bodo saltans</name>
    <name type="common">Flagellated protozoan</name>
    <dbReference type="NCBI Taxonomy" id="75058"/>
    <lineage>
        <taxon>Eukaryota</taxon>
        <taxon>Discoba</taxon>
        <taxon>Euglenozoa</taxon>
        <taxon>Kinetoplastea</taxon>
        <taxon>Metakinetoplastina</taxon>
        <taxon>Eubodonida</taxon>
        <taxon>Bodonidae</taxon>
        <taxon>Bodo</taxon>
    </lineage>
</organism>
<dbReference type="SMART" id="SM00175">
    <property type="entry name" value="RAB"/>
    <property type="match status" value="1"/>
</dbReference>
<dbReference type="VEuPathDB" id="TriTrypDB:BSAL_88035"/>
<feature type="region of interest" description="Disordered" evidence="3">
    <location>
        <begin position="189"/>
        <end position="240"/>
    </location>
</feature>
<evidence type="ECO:0000256" key="2">
    <source>
        <dbReference type="ARBA" id="ARBA00023134"/>
    </source>
</evidence>
<dbReference type="InterPro" id="IPR027417">
    <property type="entry name" value="P-loop_NTPase"/>
</dbReference>
<dbReference type="SUPFAM" id="SSF52540">
    <property type="entry name" value="P-loop containing nucleoside triphosphate hydrolases"/>
    <property type="match status" value="1"/>
</dbReference>
<dbReference type="SMART" id="SM00177">
    <property type="entry name" value="ARF"/>
    <property type="match status" value="1"/>
</dbReference>
<dbReference type="OMA" id="CIDEAFE"/>
<proteinExistence type="predicted"/>
<dbReference type="FunFam" id="3.40.50.300:FF:001329">
    <property type="entry name" value="Small GTP-binding protein, putative"/>
    <property type="match status" value="1"/>
</dbReference>
<gene>
    <name evidence="4" type="ORF">BSAL_88035</name>
</gene>
<dbReference type="EMBL" id="CYKH01001107">
    <property type="protein sequence ID" value="CUI14402.1"/>
    <property type="molecule type" value="Genomic_DNA"/>
</dbReference>
<protein>
    <submittedName>
        <fullName evidence="4">Ras-related GTP-binding protein, putative</fullName>
    </submittedName>
</protein>
<name>A0A0S4KLN8_BODSA</name>
<feature type="compositionally biased region" description="Basic and acidic residues" evidence="3">
    <location>
        <begin position="200"/>
        <end position="211"/>
    </location>
</feature>
<dbReference type="SMART" id="SM00174">
    <property type="entry name" value="RHO"/>
    <property type="match status" value="1"/>
</dbReference>
<dbReference type="NCBIfam" id="TIGR00231">
    <property type="entry name" value="small_GTP"/>
    <property type="match status" value="1"/>
</dbReference>
<evidence type="ECO:0000313" key="5">
    <source>
        <dbReference type="Proteomes" id="UP000051952"/>
    </source>
</evidence>
<dbReference type="InterPro" id="IPR050227">
    <property type="entry name" value="Rab"/>
</dbReference>
<dbReference type="GO" id="GO:0005525">
    <property type="term" value="F:GTP binding"/>
    <property type="evidence" value="ECO:0007669"/>
    <property type="project" value="UniProtKB-KW"/>
</dbReference>
<dbReference type="SMART" id="SM00176">
    <property type="entry name" value="RAN"/>
    <property type="match status" value="1"/>
</dbReference>
<dbReference type="Pfam" id="PF00071">
    <property type="entry name" value="Ras"/>
    <property type="match status" value="1"/>
</dbReference>
<dbReference type="PRINTS" id="PR00449">
    <property type="entry name" value="RASTRNSFRMNG"/>
</dbReference>
<keyword evidence="5" id="KW-1185">Reference proteome</keyword>
<reference evidence="5" key="1">
    <citation type="submission" date="2015-09" db="EMBL/GenBank/DDBJ databases">
        <authorList>
            <consortium name="Pathogen Informatics"/>
        </authorList>
    </citation>
    <scope>NUCLEOTIDE SEQUENCE [LARGE SCALE GENOMIC DNA]</scope>
    <source>
        <strain evidence="5">Lake Konstanz</strain>
    </source>
</reference>